<evidence type="ECO:0000256" key="2">
    <source>
        <dbReference type="ARBA" id="ARBA00037999"/>
    </source>
</evidence>
<dbReference type="InterPro" id="IPR015421">
    <property type="entry name" value="PyrdxlP-dep_Trfase_major"/>
</dbReference>
<dbReference type="AlphaFoldDB" id="A0A2M7R718"/>
<reference evidence="7" key="1">
    <citation type="submission" date="2017-09" db="EMBL/GenBank/DDBJ databases">
        <title>Depth-based differentiation of microbial function through sediment-hosted aquifers and enrichment of novel symbionts in the deep terrestrial subsurface.</title>
        <authorList>
            <person name="Probst A.J."/>
            <person name="Ladd B."/>
            <person name="Jarett J.K."/>
            <person name="Geller-Mcgrath D.E."/>
            <person name="Sieber C.M.K."/>
            <person name="Emerson J.B."/>
            <person name="Anantharaman K."/>
            <person name="Thomas B.C."/>
            <person name="Malmstrom R."/>
            <person name="Stieglmeier M."/>
            <person name="Klingl A."/>
            <person name="Woyke T."/>
            <person name="Ryan C.M."/>
            <person name="Banfield J.F."/>
        </authorList>
    </citation>
    <scope>NUCLEOTIDE SEQUENCE [LARGE SCALE GENOMIC DNA]</scope>
</reference>
<accession>A0A2M7R718</accession>
<keyword evidence="6" id="KW-0808">Transferase</keyword>
<dbReference type="GO" id="GO:0008483">
    <property type="term" value="F:transaminase activity"/>
    <property type="evidence" value="ECO:0007669"/>
    <property type="project" value="UniProtKB-KW"/>
</dbReference>
<proteinExistence type="inferred from homology"/>
<dbReference type="EMBL" id="PFLW01000015">
    <property type="protein sequence ID" value="PIY89599.1"/>
    <property type="molecule type" value="Genomic_DNA"/>
</dbReference>
<dbReference type="PANTHER" id="PTHR30244">
    <property type="entry name" value="TRANSAMINASE"/>
    <property type="match status" value="1"/>
</dbReference>
<organism evidence="6 7">
    <name type="scientific">Candidatus Nealsonbacteria bacterium CG_4_10_14_0_8_um_filter_37_14</name>
    <dbReference type="NCBI Taxonomy" id="1974684"/>
    <lineage>
        <taxon>Bacteria</taxon>
        <taxon>Candidatus Nealsoniibacteriota</taxon>
    </lineage>
</organism>
<comment type="similarity">
    <text evidence="2 5">Belongs to the DegT/DnrJ/EryC1 family.</text>
</comment>
<dbReference type="InterPro" id="IPR015422">
    <property type="entry name" value="PyrdxlP-dep_Trfase_small"/>
</dbReference>
<gene>
    <name evidence="6" type="ORF">COY73_00475</name>
</gene>
<feature type="active site" description="Proton acceptor" evidence="3">
    <location>
        <position position="187"/>
    </location>
</feature>
<dbReference type="InterPro" id="IPR000653">
    <property type="entry name" value="DegT/StrS_aminotransferase"/>
</dbReference>
<comment type="caution">
    <text evidence="6">The sequence shown here is derived from an EMBL/GenBank/DDBJ whole genome shotgun (WGS) entry which is preliminary data.</text>
</comment>
<feature type="modified residue" description="N6-(pyridoxal phosphate)lysine" evidence="4">
    <location>
        <position position="187"/>
    </location>
</feature>
<protein>
    <submittedName>
        <fullName evidence="6">DegT/DnrJ/EryC1/StrS family aminotransferase</fullName>
    </submittedName>
</protein>
<dbReference type="PANTHER" id="PTHR30244:SF36">
    <property type="entry name" value="3-OXO-GLUCOSE-6-PHOSPHATE:GLUTAMATE AMINOTRANSFERASE"/>
    <property type="match status" value="1"/>
</dbReference>
<dbReference type="CDD" id="cd00616">
    <property type="entry name" value="AHBA_syn"/>
    <property type="match status" value="1"/>
</dbReference>
<evidence type="ECO:0000313" key="7">
    <source>
        <dbReference type="Proteomes" id="UP000230767"/>
    </source>
</evidence>
<dbReference type="GO" id="GO:0030170">
    <property type="term" value="F:pyridoxal phosphate binding"/>
    <property type="evidence" value="ECO:0007669"/>
    <property type="project" value="TreeGrafter"/>
</dbReference>
<dbReference type="PIRSF" id="PIRSF000390">
    <property type="entry name" value="PLP_StrS"/>
    <property type="match status" value="1"/>
</dbReference>
<evidence type="ECO:0000256" key="1">
    <source>
        <dbReference type="ARBA" id="ARBA00022898"/>
    </source>
</evidence>
<sequence length="377" mass="42548">MGYKTPFVGYKLQYQNLKKEIDNAIQSVLKRGDLILRRDVENFEKNIAEFLGVKYGVGVNSCTDALILSLKAAGIGPGDEVITVSHTFFATIESIHHTGAEPILVDVKDDFLMDENKIEKAITKKTKAILPVHLNGRVCEMDKIMRIAKSYKLIVIEDAAQALGAEFHGKRAGSFGLASCFSFYPAKLLGAFGDGGLVATNDKKFAQKIRLLRNHGEATKTKIVCYGFTSRLDNLQAAILNVKFKYLPKWIKRRREIAKIYNKDLASISQIKVPPAPDSDSRYFDVYQNYVLRAQKRNQLFGFLKQKGVETLIKDPIPNHWQKGLGLEKFCLPNSEKFAKEVISLPMYPELANQQIRYVVNCIKEFYESGLVKNNKK</sequence>
<evidence type="ECO:0000256" key="4">
    <source>
        <dbReference type="PIRSR" id="PIRSR000390-2"/>
    </source>
</evidence>
<dbReference type="SUPFAM" id="SSF53383">
    <property type="entry name" value="PLP-dependent transferases"/>
    <property type="match status" value="1"/>
</dbReference>
<dbReference type="Pfam" id="PF01041">
    <property type="entry name" value="DegT_DnrJ_EryC1"/>
    <property type="match status" value="1"/>
</dbReference>
<name>A0A2M7R718_9BACT</name>
<keyword evidence="6" id="KW-0032">Aminotransferase</keyword>
<keyword evidence="1 4" id="KW-0663">Pyridoxal phosphate</keyword>
<evidence type="ECO:0000256" key="5">
    <source>
        <dbReference type="RuleBase" id="RU004508"/>
    </source>
</evidence>
<dbReference type="GO" id="GO:0000271">
    <property type="term" value="P:polysaccharide biosynthetic process"/>
    <property type="evidence" value="ECO:0007669"/>
    <property type="project" value="TreeGrafter"/>
</dbReference>
<evidence type="ECO:0000256" key="3">
    <source>
        <dbReference type="PIRSR" id="PIRSR000390-1"/>
    </source>
</evidence>
<dbReference type="Gene3D" id="3.90.1150.10">
    <property type="entry name" value="Aspartate Aminotransferase, domain 1"/>
    <property type="match status" value="1"/>
</dbReference>
<dbReference type="Proteomes" id="UP000230767">
    <property type="component" value="Unassembled WGS sequence"/>
</dbReference>
<evidence type="ECO:0000313" key="6">
    <source>
        <dbReference type="EMBL" id="PIY89599.1"/>
    </source>
</evidence>
<dbReference type="InterPro" id="IPR015424">
    <property type="entry name" value="PyrdxlP-dep_Trfase"/>
</dbReference>
<dbReference type="Gene3D" id="3.40.640.10">
    <property type="entry name" value="Type I PLP-dependent aspartate aminotransferase-like (Major domain)"/>
    <property type="match status" value="1"/>
</dbReference>